<evidence type="ECO:0000313" key="1">
    <source>
        <dbReference type="EMBL" id="QMO44040.1"/>
    </source>
</evidence>
<dbReference type="Pfam" id="PF01381">
    <property type="entry name" value="HTH_3"/>
    <property type="match status" value="1"/>
</dbReference>
<proteinExistence type="predicted"/>
<dbReference type="Proteomes" id="UP000514754">
    <property type="component" value="Plasmid pRHB10-C12_4"/>
</dbReference>
<dbReference type="AlphaFoldDB" id="A0A166VX63"/>
<dbReference type="PROSITE" id="PS50943">
    <property type="entry name" value="HTH_CROC1"/>
    <property type="match status" value="1"/>
</dbReference>
<dbReference type="SMART" id="SM00530">
    <property type="entry name" value="HTH_XRE"/>
    <property type="match status" value="1"/>
</dbReference>
<name>A0A166VX63_ECOLX</name>
<accession>A0A166VX63</accession>
<sequence length="99" mass="11050">MSTYRELLAKESPEMQSRVADRVEEASIRIALSALRDELNISQTEMATMMGVKQPSVARMEQADNDPRLSTLKRYVKALGGELSLDVTLPTGKRVAFHL</sequence>
<dbReference type="EMBL" id="CP057909">
    <property type="protein sequence ID" value="QMO44040.1"/>
    <property type="molecule type" value="Genomic_DNA"/>
</dbReference>
<geneLocation type="plasmid" evidence="2">
    <name>prhb10-c12_4</name>
</geneLocation>
<dbReference type="InterPro" id="IPR010982">
    <property type="entry name" value="Lambda_DNA-bd_dom_sf"/>
</dbReference>
<evidence type="ECO:0000313" key="2">
    <source>
        <dbReference type="Proteomes" id="UP000514754"/>
    </source>
</evidence>
<dbReference type="RefSeq" id="WP_061329373.1">
    <property type="nucleotide sequence ID" value="NZ_CP182340.1"/>
</dbReference>
<dbReference type="SUPFAM" id="SSF47413">
    <property type="entry name" value="lambda repressor-like DNA-binding domains"/>
    <property type="match status" value="1"/>
</dbReference>
<organism evidence="1 2">
    <name type="scientific">Escherichia coli</name>
    <dbReference type="NCBI Taxonomy" id="562"/>
    <lineage>
        <taxon>Bacteria</taxon>
        <taxon>Pseudomonadati</taxon>
        <taxon>Pseudomonadota</taxon>
        <taxon>Gammaproteobacteria</taxon>
        <taxon>Enterobacterales</taxon>
        <taxon>Enterobacteriaceae</taxon>
        <taxon>Escherichia</taxon>
    </lineage>
</organism>
<dbReference type="InterPro" id="IPR001387">
    <property type="entry name" value="Cro/C1-type_HTH"/>
</dbReference>
<gene>
    <name evidence="1" type="ORF">HVW43_27520</name>
</gene>
<dbReference type="GO" id="GO:0003677">
    <property type="term" value="F:DNA binding"/>
    <property type="evidence" value="ECO:0007669"/>
    <property type="project" value="InterPro"/>
</dbReference>
<reference evidence="1 2" key="1">
    <citation type="submission" date="2020-06" db="EMBL/GenBank/DDBJ databases">
        <title>REHAB project genomes.</title>
        <authorList>
            <person name="Shaw L.P."/>
        </authorList>
    </citation>
    <scope>NUCLEOTIDE SEQUENCE [LARGE SCALE GENOMIC DNA]</scope>
    <source>
        <strain evidence="1 2">RHB10-C12</strain>
        <plasmid evidence="2">prhb10-c12_4</plasmid>
    </source>
</reference>
<protein>
    <submittedName>
        <fullName evidence="1">Helix-turn-helix transcriptional regulator</fullName>
    </submittedName>
</protein>
<keyword evidence="1" id="KW-0614">Plasmid</keyword>
<dbReference type="CDD" id="cd00093">
    <property type="entry name" value="HTH_XRE"/>
    <property type="match status" value="1"/>
</dbReference>
<dbReference type="Gene3D" id="1.10.260.40">
    <property type="entry name" value="lambda repressor-like DNA-binding domains"/>
    <property type="match status" value="1"/>
</dbReference>